<gene>
    <name evidence="1" type="ORF">MRB53_017170</name>
</gene>
<protein>
    <submittedName>
        <fullName evidence="1">Uncharacterized protein</fullName>
    </submittedName>
</protein>
<sequence length="981" mass="112783">MLQGAANSVSSWSWTSHLKSKQGKWLRLSLEDMEEKVKSILIVIEEDADSFGKRAEMYYKNRPELINFVEESYRAYRALADRYEHISGELQNANNTIANLFPDQVQLAMEDNDDENTPKPSRYNRAKVPKPPENPKFKIPTIKDMKKSLPPKPKNSQAKKTTPQMSKDEAHEMIDKIQKEILVLQTEKEFVKSSYENGLAQYWDIEKRIKETQENMCSLQDGSGADTVIEDNNARALGTTLALKSCGGTLLQLQEQQERMTKEARVESKRVKDAKEKFEAFKERYLQHHTDNQETPNESKTTRSSSKNLEEEASSLKQERLELRLICEKVKEYFEKNPTSSHAVVELAEMVDELVKKVASLESSVSSQTALIKRLRSKTDKLQKHLKVLDKDETGDLKNLCDNVRELEEELHGIQDLNKSVEEGSSKLQTDFIETCCNINNLSQKLQTPEKNDVIKNMGVPLVEEGISLSAEPPKKCQEQEDLRLSVEGSVASEDRAVEGKVQSIQDLDLDKNTDQENHAQPDITLLSKNLQDPRQDKAKDKNSIHAEDSVANVELQKHNEEQPGRENWKNLFLNGLEEREKILLSEYTAILQNYRETKKALSAVEKKNQESLYDVMTQIKELQSDNTKKDMEIQLLKQKLSIVQTAPNENMNSDLRKSEDLQNTSTGNTKEQWKYLFNELQKKSASRVMPRLLEDLLKERNIDFATKSKELSGITSTENPTEDDVKLVLNEEPHTPSIVEEEFRRDIDGQLEENLEFWLRFSTTSHQIQMFQTKLRDLQEEYSKQNKDKKKKAVGANAMDPAAKSEASATEKKLRELHGELSVWLEHNVLLKNELQYRFSSLCKIQEKISRVSKVHSETEQEKFTSQQAARYQGEVMNMRQENNRVAEELKVGLDLVRRLQLEVEKTLSKSNEKSSRSRTKSQRRHHQQQVKHSTSRNKVPLRNFLFGSKTKKASLFSSASPPIQKQYDMKKAGVLGLHM</sequence>
<reference evidence="1 2" key="1">
    <citation type="journal article" date="2022" name="Hortic Res">
        <title>A haplotype resolved chromosomal level avocado genome allows analysis of novel avocado genes.</title>
        <authorList>
            <person name="Nath O."/>
            <person name="Fletcher S.J."/>
            <person name="Hayward A."/>
            <person name="Shaw L.M."/>
            <person name="Masouleh A.K."/>
            <person name="Furtado A."/>
            <person name="Henry R.J."/>
            <person name="Mitter N."/>
        </authorList>
    </citation>
    <scope>NUCLEOTIDE SEQUENCE [LARGE SCALE GENOMIC DNA]</scope>
    <source>
        <strain evidence="2">cv. Hass</strain>
    </source>
</reference>
<organism evidence="1 2">
    <name type="scientific">Persea americana</name>
    <name type="common">Avocado</name>
    <dbReference type="NCBI Taxonomy" id="3435"/>
    <lineage>
        <taxon>Eukaryota</taxon>
        <taxon>Viridiplantae</taxon>
        <taxon>Streptophyta</taxon>
        <taxon>Embryophyta</taxon>
        <taxon>Tracheophyta</taxon>
        <taxon>Spermatophyta</taxon>
        <taxon>Magnoliopsida</taxon>
        <taxon>Magnoliidae</taxon>
        <taxon>Laurales</taxon>
        <taxon>Lauraceae</taxon>
        <taxon>Persea</taxon>
    </lineage>
</organism>
<dbReference type="EMBL" id="CM056813">
    <property type="protein sequence ID" value="KAJ8640476.1"/>
    <property type="molecule type" value="Genomic_DNA"/>
</dbReference>
<keyword evidence="2" id="KW-1185">Reference proteome</keyword>
<comment type="caution">
    <text evidence="1">The sequence shown here is derived from an EMBL/GenBank/DDBJ whole genome shotgun (WGS) entry which is preliminary data.</text>
</comment>
<dbReference type="Proteomes" id="UP001234297">
    <property type="component" value="Chromosome 5"/>
</dbReference>
<evidence type="ECO:0000313" key="2">
    <source>
        <dbReference type="Proteomes" id="UP001234297"/>
    </source>
</evidence>
<proteinExistence type="predicted"/>
<evidence type="ECO:0000313" key="1">
    <source>
        <dbReference type="EMBL" id="KAJ8640476.1"/>
    </source>
</evidence>
<accession>A0ACC2M562</accession>
<name>A0ACC2M562_PERAE</name>